<organism evidence="1 2">
    <name type="scientific">Trichinella pseudospiralis</name>
    <name type="common">Parasitic roundworm</name>
    <dbReference type="NCBI Taxonomy" id="6337"/>
    <lineage>
        <taxon>Eukaryota</taxon>
        <taxon>Metazoa</taxon>
        <taxon>Ecdysozoa</taxon>
        <taxon>Nematoda</taxon>
        <taxon>Enoplea</taxon>
        <taxon>Dorylaimia</taxon>
        <taxon>Trichinellida</taxon>
        <taxon>Trichinellidae</taxon>
        <taxon>Trichinella</taxon>
    </lineage>
</organism>
<comment type="caution">
    <text evidence="1">The sequence shown here is derived from an EMBL/GenBank/DDBJ whole genome shotgun (WGS) entry which is preliminary data.</text>
</comment>
<dbReference type="Proteomes" id="UP000054815">
    <property type="component" value="Unassembled WGS sequence"/>
</dbReference>
<evidence type="ECO:0000313" key="2">
    <source>
        <dbReference type="Proteomes" id="UP000054815"/>
    </source>
</evidence>
<dbReference type="EMBL" id="JYDU01000286">
    <property type="protein sequence ID" value="KRX87449.1"/>
    <property type="molecule type" value="Genomic_DNA"/>
</dbReference>
<proteinExistence type="predicted"/>
<reference evidence="1 2" key="1">
    <citation type="submission" date="2015-01" db="EMBL/GenBank/DDBJ databases">
        <title>Evolution of Trichinella species and genotypes.</title>
        <authorList>
            <person name="Korhonen P.K."/>
            <person name="Edoardo P."/>
            <person name="Giuseppe L.R."/>
            <person name="Gasser R.B."/>
        </authorList>
    </citation>
    <scope>NUCLEOTIDE SEQUENCE [LARGE SCALE GENOMIC DNA]</scope>
    <source>
        <strain evidence="1">ISS141</strain>
    </source>
</reference>
<protein>
    <submittedName>
        <fullName evidence="1">Uncharacterized protein</fullName>
    </submittedName>
</protein>
<gene>
    <name evidence="1" type="ORF">T4E_2850</name>
</gene>
<name>A0A0V0XHI1_TRIPS</name>
<evidence type="ECO:0000313" key="1">
    <source>
        <dbReference type="EMBL" id="KRX87449.1"/>
    </source>
</evidence>
<dbReference type="AlphaFoldDB" id="A0A0V0XHI1"/>
<accession>A0A0V0XHI1</accession>
<sequence>MPFNSNLFSSSKGYVMRQQLINSSSILIADFSRVCFSSFFPHNYTGTSSLTLRLIASFHGVNRISRVAKLMDCQ</sequence>